<feature type="region of interest" description="Disordered" evidence="1">
    <location>
        <begin position="187"/>
        <end position="262"/>
    </location>
</feature>
<name>A0A2S4PNZ9_9PEZI</name>
<comment type="caution">
    <text evidence="3">The sequence shown here is derived from an EMBL/GenBank/DDBJ whole genome shotgun (WGS) entry which is preliminary data.</text>
</comment>
<gene>
    <name evidence="3" type="ORF">EPUL_005939</name>
</gene>
<dbReference type="AlphaFoldDB" id="A0A2S4PNZ9"/>
<reference evidence="3 4" key="1">
    <citation type="submission" date="2017-10" db="EMBL/GenBank/DDBJ databases">
        <title>Development of genomic resources for the powdery mildew, Erysiphe pulchra.</title>
        <authorList>
            <person name="Wadl P.A."/>
            <person name="Mack B.M."/>
            <person name="Moore G."/>
            <person name="Beltz S.B."/>
        </authorList>
    </citation>
    <scope>NUCLEOTIDE SEQUENCE [LARGE SCALE GENOMIC DNA]</scope>
    <source>
        <strain evidence="3">Cflorida</strain>
    </source>
</reference>
<evidence type="ECO:0000313" key="4">
    <source>
        <dbReference type="Proteomes" id="UP000237438"/>
    </source>
</evidence>
<proteinExistence type="predicted"/>
<feature type="non-terminal residue" evidence="3">
    <location>
        <position position="1"/>
    </location>
</feature>
<dbReference type="Proteomes" id="UP000237438">
    <property type="component" value="Unassembled WGS sequence"/>
</dbReference>
<feature type="signal peptide" evidence="2">
    <location>
        <begin position="1"/>
        <end position="25"/>
    </location>
</feature>
<dbReference type="EMBL" id="PEDP01001371">
    <property type="protein sequence ID" value="POS83763.1"/>
    <property type="molecule type" value="Genomic_DNA"/>
</dbReference>
<feature type="compositionally biased region" description="Basic and acidic residues" evidence="1">
    <location>
        <begin position="209"/>
        <end position="249"/>
    </location>
</feature>
<evidence type="ECO:0000256" key="1">
    <source>
        <dbReference type="SAM" id="MobiDB-lite"/>
    </source>
</evidence>
<keyword evidence="4" id="KW-1185">Reference proteome</keyword>
<feature type="chain" id="PRO_5015783049" evidence="2">
    <location>
        <begin position="26"/>
        <end position="262"/>
    </location>
</feature>
<sequence>VMHLSITALHVVLLSILGGSKRAHAVGVNAAPNHDAFGVTNYGFQCSDRVYPKSAIYAAAKQFCDVYEKLPDVRFRTAEETGYRNRFFYGTRGDVIDQFKNSIVPILQDGTLYPYARLLPHTELKPDSRLVKNSAGERVRIEPGPDRLLIDSECNVIGAFSDLDYETYTEVPRVKNCRVIKSIQDYVSPSGRSSPEQSPPRSPQLSREPSPERSRGRSRGRSRETSPEQRSPHRSREPSPGRRREESPEHNNPTDAVFPMML</sequence>
<evidence type="ECO:0000313" key="3">
    <source>
        <dbReference type="EMBL" id="POS83763.1"/>
    </source>
</evidence>
<keyword evidence="2" id="KW-0732">Signal</keyword>
<organism evidence="3 4">
    <name type="scientific">Erysiphe pulchra</name>
    <dbReference type="NCBI Taxonomy" id="225359"/>
    <lineage>
        <taxon>Eukaryota</taxon>
        <taxon>Fungi</taxon>
        <taxon>Dikarya</taxon>
        <taxon>Ascomycota</taxon>
        <taxon>Pezizomycotina</taxon>
        <taxon>Leotiomycetes</taxon>
        <taxon>Erysiphales</taxon>
        <taxon>Erysiphaceae</taxon>
        <taxon>Erysiphe</taxon>
    </lineage>
</organism>
<accession>A0A2S4PNZ9</accession>
<evidence type="ECO:0000256" key="2">
    <source>
        <dbReference type="SAM" id="SignalP"/>
    </source>
</evidence>
<protein>
    <submittedName>
        <fullName evidence="3">Uncharacterized protein</fullName>
    </submittedName>
</protein>